<keyword evidence="4" id="KW-1185">Reference proteome</keyword>
<evidence type="ECO:0000313" key="3">
    <source>
        <dbReference type="EMBL" id="WAE53623.1"/>
    </source>
</evidence>
<protein>
    <submittedName>
        <fullName evidence="3">Uncharacterized protein</fullName>
    </submittedName>
</protein>
<dbReference type="Proteomes" id="UP000595058">
    <property type="component" value="Chromosome"/>
</dbReference>
<accession>A0AA47HZ04</accession>
<proteinExistence type="predicted"/>
<name>A0AA47HZ04_9GAMM</name>
<sequence length="49" mass="5195">MISIETSQQPPVPAPGNPKREDPDEPVPIDEPGPGQSEPERPPPEQVAG</sequence>
<dbReference type="GeneID" id="75213682"/>
<evidence type="ECO:0000313" key="5">
    <source>
        <dbReference type="Proteomes" id="UP001164632"/>
    </source>
</evidence>
<feature type="region of interest" description="Disordered" evidence="1">
    <location>
        <begin position="1"/>
        <end position="49"/>
    </location>
</feature>
<evidence type="ECO:0000256" key="1">
    <source>
        <dbReference type="SAM" id="MobiDB-lite"/>
    </source>
</evidence>
<dbReference type="EMBL" id="CP113257">
    <property type="protein sequence ID" value="WAE53623.1"/>
    <property type="molecule type" value="Genomic_DNA"/>
</dbReference>
<reference evidence="2 4" key="1">
    <citation type="submission" date="2020-12" db="EMBL/GenBank/DDBJ databases">
        <title>FDA dAtabase for Regulatory Grade micrObial Sequences (FDA-ARGOS): Supporting development and validation of Infectious Disease Dx tests.</title>
        <authorList>
            <person name="Sproer C."/>
            <person name="Gronow S."/>
            <person name="Severitt S."/>
            <person name="Schroder I."/>
            <person name="Tallon L."/>
            <person name="Sadzewicz L."/>
            <person name="Zhao X."/>
            <person name="Boylan J."/>
            <person name="Ott S."/>
            <person name="Bowen H."/>
            <person name="Vavikolanu K."/>
            <person name="Mehta A."/>
            <person name="Aluvathingal J."/>
            <person name="Nadendla S."/>
            <person name="Lowell S."/>
            <person name="Myers T."/>
            <person name="Yan Y."/>
            <person name="Sichtig H."/>
        </authorList>
    </citation>
    <scope>NUCLEOTIDE SEQUENCE [LARGE SCALE GENOMIC DNA]</scope>
    <source>
        <strain evidence="2 4">FDAARGOS_877</strain>
    </source>
</reference>
<organism evidence="3 5">
    <name type="scientific">Stutzerimonas frequens</name>
    <dbReference type="NCBI Taxonomy" id="2968969"/>
    <lineage>
        <taxon>Bacteria</taxon>
        <taxon>Pseudomonadati</taxon>
        <taxon>Pseudomonadota</taxon>
        <taxon>Gammaproteobacteria</taxon>
        <taxon>Pseudomonadales</taxon>
        <taxon>Pseudomonadaceae</taxon>
        <taxon>Stutzerimonas</taxon>
    </lineage>
</organism>
<dbReference type="EMBL" id="CP065720">
    <property type="protein sequence ID" value="QPT19708.1"/>
    <property type="molecule type" value="Genomic_DNA"/>
</dbReference>
<reference evidence="3" key="2">
    <citation type="submission" date="2022-11" db="EMBL/GenBank/DDBJ databases">
        <title>Genomic of Pseudomonas TF18.</title>
        <authorList>
            <person name="Liu T."/>
        </authorList>
    </citation>
    <scope>NUCLEOTIDE SEQUENCE</scope>
    <source>
        <strain evidence="3">TF18</strain>
    </source>
</reference>
<evidence type="ECO:0000313" key="4">
    <source>
        <dbReference type="Proteomes" id="UP000595058"/>
    </source>
</evidence>
<dbReference type="AlphaFoldDB" id="A0AA47HZ04"/>
<dbReference type="Proteomes" id="UP001164632">
    <property type="component" value="Chromosome"/>
</dbReference>
<evidence type="ECO:0000313" key="2">
    <source>
        <dbReference type="EMBL" id="QPT19708.1"/>
    </source>
</evidence>
<dbReference type="RefSeq" id="WP_013981969.1">
    <property type="nucleotide sequence ID" value="NZ_CP045416.1"/>
</dbReference>
<gene>
    <name evidence="2" type="ORF">I6G34_10240</name>
    <name evidence="3" type="ORF">OSV15_05360</name>
</gene>